<gene>
    <name evidence="2" type="ORF">EDB92DRAFT_1818057</name>
</gene>
<sequence length="323" mass="36716">MKMFALHKIWVARLTVRPRARQRPAARVNHQQPRHGALQRRKTHELRGAPLPLPFLHLSKARSASAVGTRPKREEHDAERLNNGLSVVDRDRARGGETWHRWWAITSSSSTAHDSDKQRVLSHAWSKLILHASPKVRQPGERLVIYGRREEEWASHQKSVHAPASSVTAGPTLQTRWRLVDGWSGCAVLVTLQRHGPGKAEWRRGCLQWALEKSHVGRAGDGHLYDGGFWRIVKEKDRAPRKGCNDKKRWEFSGGGEESSGGLSGTLLWDTYKQIEAQALVRLTPANTRMPKRMLKLKLAWGWTKPQSRALHEPPDKLLNSME</sequence>
<keyword evidence="3" id="KW-1185">Reference proteome</keyword>
<dbReference type="Proteomes" id="UP001201163">
    <property type="component" value="Unassembled WGS sequence"/>
</dbReference>
<reference evidence="2" key="1">
    <citation type="submission" date="2022-01" db="EMBL/GenBank/DDBJ databases">
        <title>Comparative genomics reveals a dynamic genome evolution in the ectomycorrhizal milk-cap (Lactarius) mushrooms.</title>
        <authorList>
            <consortium name="DOE Joint Genome Institute"/>
            <person name="Lebreton A."/>
            <person name="Tang N."/>
            <person name="Kuo A."/>
            <person name="LaButti K."/>
            <person name="Drula E."/>
            <person name="Barry K."/>
            <person name="Clum A."/>
            <person name="Lipzen A."/>
            <person name="Mousain D."/>
            <person name="Ng V."/>
            <person name="Wang R."/>
            <person name="Wang X."/>
            <person name="Dai Y."/>
            <person name="Henrissat B."/>
            <person name="Grigoriev I.V."/>
            <person name="Guerin-Laguette A."/>
            <person name="Yu F."/>
            <person name="Martin F.M."/>
        </authorList>
    </citation>
    <scope>NUCLEOTIDE SEQUENCE</scope>
    <source>
        <strain evidence="2">QP</strain>
    </source>
</reference>
<name>A0AAD4LDE2_9AGAM</name>
<protein>
    <submittedName>
        <fullName evidence="2">Uncharacterized protein</fullName>
    </submittedName>
</protein>
<organism evidence="2 3">
    <name type="scientific">Lactarius akahatsu</name>
    <dbReference type="NCBI Taxonomy" id="416441"/>
    <lineage>
        <taxon>Eukaryota</taxon>
        <taxon>Fungi</taxon>
        <taxon>Dikarya</taxon>
        <taxon>Basidiomycota</taxon>
        <taxon>Agaricomycotina</taxon>
        <taxon>Agaricomycetes</taxon>
        <taxon>Russulales</taxon>
        <taxon>Russulaceae</taxon>
        <taxon>Lactarius</taxon>
    </lineage>
</organism>
<evidence type="ECO:0000256" key="1">
    <source>
        <dbReference type="SAM" id="MobiDB-lite"/>
    </source>
</evidence>
<dbReference type="EMBL" id="JAKELL010000050">
    <property type="protein sequence ID" value="KAH8987002.1"/>
    <property type="molecule type" value="Genomic_DNA"/>
</dbReference>
<dbReference type="AlphaFoldDB" id="A0AAD4LDE2"/>
<evidence type="ECO:0000313" key="3">
    <source>
        <dbReference type="Proteomes" id="UP001201163"/>
    </source>
</evidence>
<evidence type="ECO:0000313" key="2">
    <source>
        <dbReference type="EMBL" id="KAH8987002.1"/>
    </source>
</evidence>
<feature type="region of interest" description="Disordered" evidence="1">
    <location>
        <begin position="21"/>
        <end position="41"/>
    </location>
</feature>
<proteinExistence type="predicted"/>
<comment type="caution">
    <text evidence="2">The sequence shown here is derived from an EMBL/GenBank/DDBJ whole genome shotgun (WGS) entry which is preliminary data.</text>
</comment>
<accession>A0AAD4LDE2</accession>